<reference evidence="1 2" key="1">
    <citation type="submission" date="2015-01" db="EMBL/GenBank/DDBJ databases">
        <title>Evolution of Trichinella species and genotypes.</title>
        <authorList>
            <person name="Korhonen P.K."/>
            <person name="Edoardo P."/>
            <person name="Giuseppe L.R."/>
            <person name="Gasser R.B."/>
        </authorList>
    </citation>
    <scope>NUCLEOTIDE SEQUENCE [LARGE SCALE GENOMIC DNA]</scope>
    <source>
        <strain evidence="1">ISS13</strain>
    </source>
</reference>
<dbReference type="AlphaFoldDB" id="A0A0V1EZ90"/>
<accession>A0A0V1EZ90</accession>
<gene>
    <name evidence="1" type="ORF">T4A_3764</name>
</gene>
<proteinExistence type="predicted"/>
<dbReference type="EMBL" id="JYDR01000002">
    <property type="protein sequence ID" value="KRY78999.1"/>
    <property type="molecule type" value="Genomic_DNA"/>
</dbReference>
<protein>
    <submittedName>
        <fullName evidence="1">Uncharacterized protein</fullName>
    </submittedName>
</protein>
<evidence type="ECO:0000313" key="1">
    <source>
        <dbReference type="EMBL" id="KRY78999.1"/>
    </source>
</evidence>
<sequence length="98" mass="11359">MSKVKSLSLVKKLTVHKERLQLLLEELNQLCRSSVAVAEIEEQILMSEELYRETNALQTEYETGLDDAERRVAMMQWAKFRKSFRQSKAEARTLINAG</sequence>
<organism evidence="1 2">
    <name type="scientific">Trichinella pseudospiralis</name>
    <name type="common">Parasitic roundworm</name>
    <dbReference type="NCBI Taxonomy" id="6337"/>
    <lineage>
        <taxon>Eukaryota</taxon>
        <taxon>Metazoa</taxon>
        <taxon>Ecdysozoa</taxon>
        <taxon>Nematoda</taxon>
        <taxon>Enoplea</taxon>
        <taxon>Dorylaimia</taxon>
        <taxon>Trichinellida</taxon>
        <taxon>Trichinellidae</taxon>
        <taxon>Trichinella</taxon>
    </lineage>
</organism>
<name>A0A0V1EZ90_TRIPS</name>
<comment type="caution">
    <text evidence="1">The sequence shown here is derived from an EMBL/GenBank/DDBJ whole genome shotgun (WGS) entry which is preliminary data.</text>
</comment>
<evidence type="ECO:0000313" key="2">
    <source>
        <dbReference type="Proteomes" id="UP000054632"/>
    </source>
</evidence>
<dbReference type="Proteomes" id="UP000054632">
    <property type="component" value="Unassembled WGS sequence"/>
</dbReference>